<keyword evidence="1" id="KW-0732">Signal</keyword>
<dbReference type="Proteomes" id="UP000199569">
    <property type="component" value="Unassembled WGS sequence"/>
</dbReference>
<accession>A0A1G5LKA4</accession>
<proteinExistence type="predicted"/>
<protein>
    <submittedName>
        <fullName evidence="2">Uncharacterized protein</fullName>
    </submittedName>
</protein>
<feature type="chain" id="PRO_5011689053" evidence="1">
    <location>
        <begin position="21"/>
        <end position="55"/>
    </location>
</feature>
<organism evidence="2 3">
    <name type="scientific">Microvirga guangxiensis</name>
    <dbReference type="NCBI Taxonomy" id="549386"/>
    <lineage>
        <taxon>Bacteria</taxon>
        <taxon>Pseudomonadati</taxon>
        <taxon>Pseudomonadota</taxon>
        <taxon>Alphaproteobacteria</taxon>
        <taxon>Hyphomicrobiales</taxon>
        <taxon>Methylobacteriaceae</taxon>
        <taxon>Microvirga</taxon>
    </lineage>
</organism>
<sequence>MLAYNLKQVLAILKPGQLLAAIGAAGPFYDGLGKGSESPFSSVYYVPSDKPGCAP</sequence>
<reference evidence="2 3" key="1">
    <citation type="submission" date="2016-10" db="EMBL/GenBank/DDBJ databases">
        <authorList>
            <person name="de Groot N.N."/>
        </authorList>
    </citation>
    <scope>NUCLEOTIDE SEQUENCE [LARGE SCALE GENOMIC DNA]</scope>
    <source>
        <strain evidence="2 3">CGMCC 1.7666</strain>
    </source>
</reference>
<dbReference type="AlphaFoldDB" id="A0A1G5LKA4"/>
<evidence type="ECO:0000256" key="1">
    <source>
        <dbReference type="SAM" id="SignalP"/>
    </source>
</evidence>
<evidence type="ECO:0000313" key="2">
    <source>
        <dbReference type="EMBL" id="SCZ13343.1"/>
    </source>
</evidence>
<evidence type="ECO:0000313" key="3">
    <source>
        <dbReference type="Proteomes" id="UP000199569"/>
    </source>
</evidence>
<feature type="signal peptide" evidence="1">
    <location>
        <begin position="1"/>
        <end position="20"/>
    </location>
</feature>
<dbReference type="EMBL" id="FMVJ01000021">
    <property type="protein sequence ID" value="SCZ13343.1"/>
    <property type="molecule type" value="Genomic_DNA"/>
</dbReference>
<name>A0A1G5LKA4_9HYPH</name>
<keyword evidence="3" id="KW-1185">Reference proteome</keyword>
<gene>
    <name evidence="2" type="ORF">SAMN02927923_04434</name>
</gene>